<evidence type="ECO:0000313" key="2">
    <source>
        <dbReference type="Proteomes" id="UP000643279"/>
    </source>
</evidence>
<evidence type="ECO:0000313" key="1">
    <source>
        <dbReference type="EMBL" id="GGH91707.1"/>
    </source>
</evidence>
<name>A0ABQ2AHQ1_9MICC</name>
<gene>
    <name evidence="1" type="ORF">GCM10007170_08500</name>
</gene>
<reference evidence="2" key="1">
    <citation type="journal article" date="2019" name="Int. J. Syst. Evol. Microbiol.">
        <title>The Global Catalogue of Microorganisms (GCM) 10K type strain sequencing project: providing services to taxonomists for standard genome sequencing and annotation.</title>
        <authorList>
            <consortium name="The Broad Institute Genomics Platform"/>
            <consortium name="The Broad Institute Genome Sequencing Center for Infectious Disease"/>
            <person name="Wu L."/>
            <person name="Ma J."/>
        </authorList>
    </citation>
    <scope>NUCLEOTIDE SEQUENCE [LARGE SCALE GENOMIC DNA]</scope>
    <source>
        <strain evidence="2">CGMCC 1.12778</strain>
    </source>
</reference>
<accession>A0ABQ2AHQ1</accession>
<organism evidence="1 2">
    <name type="scientific">Arthrobacter liuii</name>
    <dbReference type="NCBI Taxonomy" id="1476996"/>
    <lineage>
        <taxon>Bacteria</taxon>
        <taxon>Bacillati</taxon>
        <taxon>Actinomycetota</taxon>
        <taxon>Actinomycetes</taxon>
        <taxon>Micrococcales</taxon>
        <taxon>Micrococcaceae</taxon>
        <taxon>Arthrobacter</taxon>
    </lineage>
</organism>
<proteinExistence type="predicted"/>
<comment type="caution">
    <text evidence="1">The sequence shown here is derived from an EMBL/GenBank/DDBJ whole genome shotgun (WGS) entry which is preliminary data.</text>
</comment>
<dbReference type="Proteomes" id="UP000643279">
    <property type="component" value="Unassembled WGS sequence"/>
</dbReference>
<protein>
    <submittedName>
        <fullName evidence="1">Uncharacterized protein</fullName>
    </submittedName>
</protein>
<sequence>MQETLRPTQVLYQGNGTGTHCCQGAQPGIAAKRGTAGQLPAEAQEGRPSCHSAKEEVDGNVIAPRRRLHHGAPVIRGEFRFRNHGHFPPAVTVLPAASRTAFTAIRTTTARGLRWPEAVEF</sequence>
<keyword evidence="2" id="KW-1185">Reference proteome</keyword>
<dbReference type="EMBL" id="BMFW01000003">
    <property type="protein sequence ID" value="GGH91707.1"/>
    <property type="molecule type" value="Genomic_DNA"/>
</dbReference>